<evidence type="ECO:0008006" key="3">
    <source>
        <dbReference type="Google" id="ProtNLM"/>
    </source>
</evidence>
<sequence length="126" mass="13297">MDSHDLSAVRDGIAATVSACHGASKAAGWWEGTDMSDRHVVPAKLCLIHSEVSEAMEGHRKGLMDDKLPHRPMVEVELADALIRIADLAGALGLDLGGAVVEKMAYNANRADHKPEARAAAGGKAY</sequence>
<organism evidence="1 2">
    <name type="scientific">Azospirillum himalayense</name>
    <dbReference type="NCBI Taxonomy" id="654847"/>
    <lineage>
        <taxon>Bacteria</taxon>
        <taxon>Pseudomonadati</taxon>
        <taxon>Pseudomonadota</taxon>
        <taxon>Alphaproteobacteria</taxon>
        <taxon>Rhodospirillales</taxon>
        <taxon>Azospirillaceae</taxon>
        <taxon>Azospirillum</taxon>
    </lineage>
</organism>
<name>A0ABW0FZB1_9PROT</name>
<dbReference type="SUPFAM" id="SSF101386">
    <property type="entry name" value="all-alpha NTP pyrophosphatases"/>
    <property type="match status" value="1"/>
</dbReference>
<proteinExistence type="predicted"/>
<dbReference type="EMBL" id="JBHSLC010000002">
    <property type="protein sequence ID" value="MFC5353574.1"/>
    <property type="molecule type" value="Genomic_DNA"/>
</dbReference>
<keyword evidence="2" id="KW-1185">Reference proteome</keyword>
<gene>
    <name evidence="1" type="ORF">ACFPMG_01015</name>
</gene>
<accession>A0ABW0FZB1</accession>
<comment type="caution">
    <text evidence="1">The sequence shown here is derived from an EMBL/GenBank/DDBJ whole genome shotgun (WGS) entry which is preliminary data.</text>
</comment>
<evidence type="ECO:0000313" key="1">
    <source>
        <dbReference type="EMBL" id="MFC5353574.1"/>
    </source>
</evidence>
<dbReference type="CDD" id="cd11542">
    <property type="entry name" value="NTP-PPase_u5"/>
    <property type="match status" value="1"/>
</dbReference>
<dbReference type="Gene3D" id="1.10.287.1080">
    <property type="entry name" value="MazG-like"/>
    <property type="match status" value="1"/>
</dbReference>
<dbReference type="RefSeq" id="WP_376993400.1">
    <property type="nucleotide sequence ID" value="NZ_JBHSLC010000002.1"/>
</dbReference>
<dbReference type="Proteomes" id="UP001596166">
    <property type="component" value="Unassembled WGS sequence"/>
</dbReference>
<protein>
    <recommendedName>
        <fullName evidence="3">NTP pyrophosphohydrolase MazG putative catalytic core domain-containing protein</fullName>
    </recommendedName>
</protein>
<reference evidence="2" key="1">
    <citation type="journal article" date="2019" name="Int. J. Syst. Evol. Microbiol.">
        <title>The Global Catalogue of Microorganisms (GCM) 10K type strain sequencing project: providing services to taxonomists for standard genome sequencing and annotation.</title>
        <authorList>
            <consortium name="The Broad Institute Genomics Platform"/>
            <consortium name="The Broad Institute Genome Sequencing Center for Infectious Disease"/>
            <person name="Wu L."/>
            <person name="Ma J."/>
        </authorList>
    </citation>
    <scope>NUCLEOTIDE SEQUENCE [LARGE SCALE GENOMIC DNA]</scope>
    <source>
        <strain evidence="2">CCUG 58760</strain>
    </source>
</reference>
<evidence type="ECO:0000313" key="2">
    <source>
        <dbReference type="Proteomes" id="UP001596166"/>
    </source>
</evidence>